<feature type="region of interest" description="Disordered" evidence="1">
    <location>
        <begin position="1"/>
        <end position="26"/>
    </location>
</feature>
<evidence type="ECO:0000313" key="3">
    <source>
        <dbReference type="Proteomes" id="UP000824540"/>
    </source>
</evidence>
<keyword evidence="3" id="KW-1185">Reference proteome</keyword>
<accession>A0A8T2PQT5</accession>
<dbReference type="AlphaFoldDB" id="A0A8T2PQT5"/>
<dbReference type="EMBL" id="JAFBMS010000003">
    <property type="protein sequence ID" value="KAG9353715.1"/>
    <property type="molecule type" value="Genomic_DNA"/>
</dbReference>
<organism evidence="2 3">
    <name type="scientific">Albula glossodonta</name>
    <name type="common">roundjaw bonefish</name>
    <dbReference type="NCBI Taxonomy" id="121402"/>
    <lineage>
        <taxon>Eukaryota</taxon>
        <taxon>Metazoa</taxon>
        <taxon>Chordata</taxon>
        <taxon>Craniata</taxon>
        <taxon>Vertebrata</taxon>
        <taxon>Euteleostomi</taxon>
        <taxon>Actinopterygii</taxon>
        <taxon>Neopterygii</taxon>
        <taxon>Teleostei</taxon>
        <taxon>Albuliformes</taxon>
        <taxon>Albulidae</taxon>
        <taxon>Albula</taxon>
    </lineage>
</organism>
<gene>
    <name evidence="2" type="ORF">JZ751_011837</name>
</gene>
<protein>
    <submittedName>
        <fullName evidence="2">Uncharacterized protein</fullName>
    </submittedName>
</protein>
<comment type="caution">
    <text evidence="2">The sequence shown here is derived from an EMBL/GenBank/DDBJ whole genome shotgun (WGS) entry which is preliminary data.</text>
</comment>
<name>A0A8T2PQT5_9TELE</name>
<reference evidence="2" key="1">
    <citation type="thesis" date="2021" institute="BYU ScholarsArchive" country="Provo, UT, USA">
        <title>Applications of and Algorithms for Genome Assembly and Genomic Analyses with an Emphasis on Marine Teleosts.</title>
        <authorList>
            <person name="Pickett B.D."/>
        </authorList>
    </citation>
    <scope>NUCLEOTIDE SEQUENCE</scope>
    <source>
        <strain evidence="2">HI-2016</strain>
    </source>
</reference>
<proteinExistence type="predicted"/>
<dbReference type="Proteomes" id="UP000824540">
    <property type="component" value="Unassembled WGS sequence"/>
</dbReference>
<evidence type="ECO:0000313" key="2">
    <source>
        <dbReference type="EMBL" id="KAG9353715.1"/>
    </source>
</evidence>
<sequence length="117" mass="13370">MQASEEELQTGRLRPVDREEDPPPVAECDIQGQARLRNRASISPFFHTMISWSVEHVTSPKSGKCTNICKAWPSGRGSSHRMRSYAWMLQSRESQMISSPTCEPLAKAWSKREQEHQ</sequence>
<evidence type="ECO:0000256" key="1">
    <source>
        <dbReference type="SAM" id="MobiDB-lite"/>
    </source>
</evidence>